<feature type="transmembrane region" description="Helical" evidence="1">
    <location>
        <begin position="274"/>
        <end position="298"/>
    </location>
</feature>
<feature type="transmembrane region" description="Helical" evidence="1">
    <location>
        <begin position="143"/>
        <end position="160"/>
    </location>
</feature>
<keyword evidence="1" id="KW-0812">Transmembrane</keyword>
<feature type="transmembrane region" description="Helical" evidence="1">
    <location>
        <begin position="427"/>
        <end position="443"/>
    </location>
</feature>
<feature type="transmembrane region" description="Helical" evidence="1">
    <location>
        <begin position="374"/>
        <end position="391"/>
    </location>
</feature>
<feature type="transmembrane region" description="Helical" evidence="1">
    <location>
        <begin position="449"/>
        <end position="471"/>
    </location>
</feature>
<dbReference type="RefSeq" id="WP_285980951.1">
    <property type="nucleotide sequence ID" value="NZ_JASVDS010000001.1"/>
</dbReference>
<reference evidence="2 3" key="1">
    <citation type="submission" date="2023-06" db="EMBL/GenBank/DDBJ databases">
        <title>Pelomonas sp. APW6 16S ribosomal RNA gene genome sequencing and assembly.</title>
        <authorList>
            <person name="Woo H."/>
        </authorList>
    </citation>
    <scope>NUCLEOTIDE SEQUENCE [LARGE SCALE GENOMIC DNA]</scope>
    <source>
        <strain evidence="2 3">APW6</strain>
    </source>
</reference>
<keyword evidence="3" id="KW-1185">Reference proteome</keyword>
<dbReference type="EMBL" id="JASVDS010000001">
    <property type="protein sequence ID" value="MDL5030824.1"/>
    <property type="molecule type" value="Genomic_DNA"/>
</dbReference>
<feature type="transmembrane region" description="Helical" evidence="1">
    <location>
        <begin position="28"/>
        <end position="46"/>
    </location>
</feature>
<organism evidence="2 3">
    <name type="scientific">Roseateles subflavus</name>
    <dbReference type="NCBI Taxonomy" id="3053353"/>
    <lineage>
        <taxon>Bacteria</taxon>
        <taxon>Pseudomonadati</taxon>
        <taxon>Pseudomonadota</taxon>
        <taxon>Betaproteobacteria</taxon>
        <taxon>Burkholderiales</taxon>
        <taxon>Sphaerotilaceae</taxon>
        <taxon>Roseateles</taxon>
    </lineage>
</organism>
<feature type="transmembrane region" description="Helical" evidence="1">
    <location>
        <begin position="52"/>
        <end position="74"/>
    </location>
</feature>
<keyword evidence="1" id="KW-0472">Membrane</keyword>
<feature type="transmembrane region" description="Helical" evidence="1">
    <location>
        <begin position="119"/>
        <end position="136"/>
    </location>
</feature>
<accession>A0ABT7LD86</accession>
<evidence type="ECO:0000313" key="3">
    <source>
        <dbReference type="Proteomes" id="UP001238603"/>
    </source>
</evidence>
<comment type="caution">
    <text evidence="2">The sequence shown here is derived from an EMBL/GenBank/DDBJ whole genome shotgun (WGS) entry which is preliminary data.</text>
</comment>
<proteinExistence type="predicted"/>
<feature type="transmembrane region" description="Helical" evidence="1">
    <location>
        <begin position="95"/>
        <end position="113"/>
    </location>
</feature>
<keyword evidence="1" id="KW-1133">Transmembrane helix</keyword>
<evidence type="ECO:0000256" key="1">
    <source>
        <dbReference type="SAM" id="Phobius"/>
    </source>
</evidence>
<evidence type="ECO:0008006" key="4">
    <source>
        <dbReference type="Google" id="ProtNLM"/>
    </source>
</evidence>
<protein>
    <recommendedName>
        <fullName evidence="4">ABC transporter permease</fullName>
    </recommendedName>
</protein>
<feature type="transmembrane region" description="Helical" evidence="1">
    <location>
        <begin position="180"/>
        <end position="198"/>
    </location>
</feature>
<gene>
    <name evidence="2" type="ORF">QRD43_02805</name>
</gene>
<feature type="transmembrane region" description="Helical" evidence="1">
    <location>
        <begin position="397"/>
        <end position="415"/>
    </location>
</feature>
<sequence>MNTSLRTFGRLVGAPWRTRISQTSARQIWGSALGVALFLAGIYNFQGGPLTVVVAGVGLCGLLVSAWLLTLSGLQRQNHPHLARLLPGHVRHLRWAVWLVWGVPVLVTGGVVAMLGGDVWLALLLSGLSLSLMTAFVRWPLSFLLLFVLPPAVVPLWQSLPWAASLTQALVAQWHVRPLPLTLSMLAVLSLFQVRLIGDGRAAHVRRYEGMQRLIESMKDGAGGFNPRHQGRWGQRINAAMGALSRRCLARLLRHPRPTPAHCLARLEYPLYGAVHWTMIVGTLGTVLLVAVGILAALSLLVPDLAGLRKAAPQLPVHWWWLGIGQLCMGLVMGQLFNMGTALQRSRKEQALLVLLPGVPQQGRLRAGLLQRHGLTMLGLAVPGLLLITLSELPGPTLLLQGMGLGAVLASPLLLRSWATQRSAGQGPLVLVMGAVTLAWQVLPGERLPVPVALAVMGGLLSLVALVWFVALRRMRSEPLAALPMGRRAA</sequence>
<feature type="transmembrane region" description="Helical" evidence="1">
    <location>
        <begin position="318"/>
        <end position="338"/>
    </location>
</feature>
<name>A0ABT7LD86_9BURK</name>
<dbReference type="Proteomes" id="UP001238603">
    <property type="component" value="Unassembled WGS sequence"/>
</dbReference>
<evidence type="ECO:0000313" key="2">
    <source>
        <dbReference type="EMBL" id="MDL5030824.1"/>
    </source>
</evidence>